<keyword evidence="2" id="KW-0812">Transmembrane</keyword>
<keyword evidence="2" id="KW-0472">Membrane</keyword>
<feature type="transmembrane region" description="Helical" evidence="2">
    <location>
        <begin position="80"/>
        <end position="101"/>
    </location>
</feature>
<feature type="region of interest" description="Disordered" evidence="1">
    <location>
        <begin position="105"/>
        <end position="177"/>
    </location>
</feature>
<sequence>MINSFFFTSIPYFLLDVFTAVVGIIALVRGGRAPSGGGLIRTAGALLILNGLVALGWRIYYTFFVDFTLATPTYELMSQIRGIIGLVMWGAAVALILVALAGSGKAEPKSPEPQGAGPVPPGPQGPTGPPGPPYAPQGPQGPQGPMPPQQPPGPSGPQYGPPPGAPPAPGPPPNGPR</sequence>
<gene>
    <name evidence="3" type="ORF">O4J56_29030</name>
</gene>
<evidence type="ECO:0000313" key="4">
    <source>
        <dbReference type="Proteomes" id="UP001527866"/>
    </source>
</evidence>
<reference evidence="3 4" key="1">
    <citation type="submission" date="2023-01" db="EMBL/GenBank/DDBJ databases">
        <title>Draft genome sequence of Nocardiopsis sp. RSe5-2 isolated from halophytes.</title>
        <authorList>
            <person name="Duangmal K."/>
            <person name="Chantavorakit T."/>
        </authorList>
    </citation>
    <scope>NUCLEOTIDE SEQUENCE [LARGE SCALE GENOMIC DNA]</scope>
    <source>
        <strain evidence="3 4">RSe5-2</strain>
    </source>
</reference>
<feature type="transmembrane region" description="Helical" evidence="2">
    <location>
        <begin position="39"/>
        <end position="60"/>
    </location>
</feature>
<name>A0ABT4UCP9_9ACTN</name>
<dbReference type="RefSeq" id="WP_270690220.1">
    <property type="nucleotide sequence ID" value="NZ_JAQFWQ010000139.1"/>
</dbReference>
<evidence type="ECO:0000256" key="2">
    <source>
        <dbReference type="SAM" id="Phobius"/>
    </source>
</evidence>
<feature type="compositionally biased region" description="Pro residues" evidence="1">
    <location>
        <begin position="142"/>
        <end position="177"/>
    </location>
</feature>
<comment type="caution">
    <text evidence="3">The sequence shown here is derived from an EMBL/GenBank/DDBJ whole genome shotgun (WGS) entry which is preliminary data.</text>
</comment>
<keyword evidence="4" id="KW-1185">Reference proteome</keyword>
<keyword evidence="2" id="KW-1133">Transmembrane helix</keyword>
<organism evidence="3 4">
    <name type="scientific">Nocardiopsis endophytica</name>
    <dbReference type="NCBI Taxonomy" id="3018445"/>
    <lineage>
        <taxon>Bacteria</taxon>
        <taxon>Bacillati</taxon>
        <taxon>Actinomycetota</taxon>
        <taxon>Actinomycetes</taxon>
        <taxon>Streptosporangiales</taxon>
        <taxon>Nocardiopsidaceae</taxon>
        <taxon>Nocardiopsis</taxon>
    </lineage>
</organism>
<protein>
    <recommendedName>
        <fullName evidence="5">Collagen-like protein</fullName>
    </recommendedName>
</protein>
<evidence type="ECO:0000313" key="3">
    <source>
        <dbReference type="EMBL" id="MDA2814723.1"/>
    </source>
</evidence>
<proteinExistence type="predicted"/>
<dbReference type="EMBL" id="JAQFWQ010000139">
    <property type="protein sequence ID" value="MDA2814723.1"/>
    <property type="molecule type" value="Genomic_DNA"/>
</dbReference>
<dbReference type="Proteomes" id="UP001527866">
    <property type="component" value="Unassembled WGS sequence"/>
</dbReference>
<evidence type="ECO:0000256" key="1">
    <source>
        <dbReference type="SAM" id="MobiDB-lite"/>
    </source>
</evidence>
<evidence type="ECO:0008006" key="5">
    <source>
        <dbReference type="Google" id="ProtNLM"/>
    </source>
</evidence>
<accession>A0ABT4UCP9</accession>
<feature type="compositionally biased region" description="Pro residues" evidence="1">
    <location>
        <begin position="118"/>
        <end position="136"/>
    </location>
</feature>
<feature type="transmembrane region" description="Helical" evidence="2">
    <location>
        <begin position="6"/>
        <end position="27"/>
    </location>
</feature>